<keyword evidence="3" id="KW-1185">Reference proteome</keyword>
<gene>
    <name evidence="2" type="ORF">AAEO56_17670</name>
</gene>
<dbReference type="InterPro" id="IPR025921">
    <property type="entry name" value="HmuY"/>
</dbReference>
<reference evidence="2 3" key="1">
    <citation type="submission" date="2024-04" db="EMBL/GenBank/DDBJ databases">
        <title>Flavobacterium sp. DGU11 16S ribosomal RNA gene Genome sequencing and assembly.</title>
        <authorList>
            <person name="Park S."/>
        </authorList>
    </citation>
    <scope>NUCLEOTIDE SEQUENCE [LARGE SCALE GENOMIC DNA]</scope>
    <source>
        <strain evidence="2 3">DGU11</strain>
    </source>
</reference>
<comment type="caution">
    <text evidence="2">The sequence shown here is derived from an EMBL/GenBank/DDBJ whole genome shotgun (WGS) entry which is preliminary data.</text>
</comment>
<dbReference type="Proteomes" id="UP001464555">
    <property type="component" value="Unassembled WGS sequence"/>
</dbReference>
<dbReference type="Pfam" id="PF14064">
    <property type="entry name" value="HmuY"/>
    <property type="match status" value="2"/>
</dbReference>
<evidence type="ECO:0000313" key="3">
    <source>
        <dbReference type="Proteomes" id="UP001464555"/>
    </source>
</evidence>
<accession>A0ABU9I102</accession>
<dbReference type="RefSeq" id="WP_341698401.1">
    <property type="nucleotide sequence ID" value="NZ_JBBYHR010000011.1"/>
</dbReference>
<proteinExistence type="predicted"/>
<organism evidence="2 3">
    <name type="scientific">Flavobacterium arundinis</name>
    <dbReference type="NCBI Taxonomy" id="3139143"/>
    <lineage>
        <taxon>Bacteria</taxon>
        <taxon>Pseudomonadati</taxon>
        <taxon>Bacteroidota</taxon>
        <taxon>Flavobacteriia</taxon>
        <taxon>Flavobacteriales</taxon>
        <taxon>Flavobacteriaceae</taxon>
        <taxon>Flavobacterium</taxon>
    </lineage>
</organism>
<name>A0ABU9I102_9FLAO</name>
<dbReference type="EMBL" id="JBBYHR010000011">
    <property type="protein sequence ID" value="MEL1246107.1"/>
    <property type="molecule type" value="Genomic_DNA"/>
</dbReference>
<evidence type="ECO:0000313" key="2">
    <source>
        <dbReference type="EMBL" id="MEL1246107.1"/>
    </source>
</evidence>
<protein>
    <submittedName>
        <fullName evidence="2">HmuY family protein</fullName>
    </submittedName>
</protein>
<sequence>MKKIFLLPLAFLAFACSDEDTNVAPIEPISEGTVFGTAQHPLNVGGPSQQNQVYIDLSEESAVEVSRNSWDLGFYSGDEFRVVLNGSLKMAVKQLETTDITLVQQEDQTVAVGTFDAGNMAYIDHPNGSLSQTAFGNIASSEATAKVYLVNLGSQVPTTTVDPGVSNVAGDPRGWKKVKIWSDGSGYKLQYANIDATTATTVSIAKNAAYNHVFFSLTTGATVQAEPQKDKWDMNFTTFTNEVFQGTESFGAYFFSDYIVTNTKAGVKAQAVQGDSAAYEAFTLQSLNTGNFSSDQRAIGANWRNVLPVQVYNNVFFVLQDGDGNYYKVKFLSMLSTDGHRGFPVFQYALLQ</sequence>
<feature type="signal peptide" evidence="1">
    <location>
        <begin position="1"/>
        <end position="15"/>
    </location>
</feature>
<feature type="chain" id="PRO_5046709838" evidence="1">
    <location>
        <begin position="16"/>
        <end position="352"/>
    </location>
</feature>
<evidence type="ECO:0000256" key="1">
    <source>
        <dbReference type="SAM" id="SignalP"/>
    </source>
</evidence>
<dbReference type="CDD" id="cd12105">
    <property type="entry name" value="HmuY"/>
    <property type="match status" value="1"/>
</dbReference>
<keyword evidence="1" id="KW-0732">Signal</keyword>
<dbReference type="PROSITE" id="PS51257">
    <property type="entry name" value="PROKAR_LIPOPROTEIN"/>
    <property type="match status" value="1"/>
</dbReference>